<evidence type="ECO:0000313" key="1">
    <source>
        <dbReference type="EMBL" id="GIY27905.1"/>
    </source>
</evidence>
<organism evidence="1 2">
    <name type="scientific">Caerostris darwini</name>
    <dbReference type="NCBI Taxonomy" id="1538125"/>
    <lineage>
        <taxon>Eukaryota</taxon>
        <taxon>Metazoa</taxon>
        <taxon>Ecdysozoa</taxon>
        <taxon>Arthropoda</taxon>
        <taxon>Chelicerata</taxon>
        <taxon>Arachnida</taxon>
        <taxon>Araneae</taxon>
        <taxon>Araneomorphae</taxon>
        <taxon>Entelegynae</taxon>
        <taxon>Araneoidea</taxon>
        <taxon>Araneidae</taxon>
        <taxon>Caerostris</taxon>
    </lineage>
</organism>
<dbReference type="Proteomes" id="UP001054837">
    <property type="component" value="Unassembled WGS sequence"/>
</dbReference>
<name>A0AAV4S609_9ARAC</name>
<reference evidence="1 2" key="1">
    <citation type="submission" date="2021-06" db="EMBL/GenBank/DDBJ databases">
        <title>Caerostris darwini draft genome.</title>
        <authorList>
            <person name="Kono N."/>
            <person name="Arakawa K."/>
        </authorList>
    </citation>
    <scope>NUCLEOTIDE SEQUENCE [LARGE SCALE GENOMIC DNA]</scope>
</reference>
<sequence>MQASSIKSFSKICPEYPQRVGVVNCFRTSKPIVLCPKVREFLFGNKEPFIRGKRKLKTWTTTRALEHFKSVPSSPSSRLHSSLKRNAGGRNFTMRSFPVGAPELFKELISRGALPWFVRKGQYLKGTLQVRSPWEEQWCRKETSKLPLLGCRGCLEKNS</sequence>
<protein>
    <submittedName>
        <fullName evidence="1">Uncharacterized protein</fullName>
    </submittedName>
</protein>
<keyword evidence="2" id="KW-1185">Reference proteome</keyword>
<dbReference type="EMBL" id="BPLQ01007101">
    <property type="protein sequence ID" value="GIY27905.1"/>
    <property type="molecule type" value="Genomic_DNA"/>
</dbReference>
<evidence type="ECO:0000313" key="2">
    <source>
        <dbReference type="Proteomes" id="UP001054837"/>
    </source>
</evidence>
<comment type="caution">
    <text evidence="1">The sequence shown here is derived from an EMBL/GenBank/DDBJ whole genome shotgun (WGS) entry which is preliminary data.</text>
</comment>
<accession>A0AAV4S609</accession>
<proteinExistence type="predicted"/>
<gene>
    <name evidence="1" type="ORF">CDAR_23581</name>
</gene>
<dbReference type="AlphaFoldDB" id="A0AAV4S609"/>